<protein>
    <submittedName>
        <fullName evidence="1">Uncharacterized protein</fullName>
    </submittedName>
</protein>
<dbReference type="AlphaFoldDB" id="A0A024W583"/>
<evidence type="ECO:0000313" key="1">
    <source>
        <dbReference type="EMBL" id="ETW35837.1"/>
    </source>
</evidence>
<accession>A0A024W583</accession>
<name>A0A024W583_PLAFA</name>
<evidence type="ECO:0000313" key="2">
    <source>
        <dbReference type="Proteomes" id="UP000030708"/>
    </source>
</evidence>
<proteinExistence type="predicted"/>
<dbReference type="EMBL" id="KI926445">
    <property type="protein sequence ID" value="ETW35837.1"/>
    <property type="molecule type" value="Genomic_DNA"/>
</dbReference>
<organism evidence="1 2">
    <name type="scientific">Plasmodium falciparum Tanzania</name>
    <name type="common">2000708</name>
    <dbReference type="NCBI Taxonomy" id="1036725"/>
    <lineage>
        <taxon>Eukaryota</taxon>
        <taxon>Sar</taxon>
        <taxon>Alveolata</taxon>
        <taxon>Apicomplexa</taxon>
        <taxon>Aconoidasida</taxon>
        <taxon>Haemosporida</taxon>
        <taxon>Plasmodiidae</taxon>
        <taxon>Plasmodium</taxon>
        <taxon>Plasmodium (Laverania)</taxon>
    </lineage>
</organism>
<reference evidence="1 2" key="2">
    <citation type="submission" date="2013-02" db="EMBL/GenBank/DDBJ databases">
        <title>The Genome Sequence of Plasmodium falciparum Tanzania (2000708).</title>
        <authorList>
            <consortium name="The Broad Institute Genome Sequencing Platform"/>
            <consortium name="The Broad Institute Genome Sequencing Center for Infectious Disease"/>
            <person name="Neafsey D."/>
            <person name="Cheeseman I."/>
            <person name="Volkman S."/>
            <person name="Adams J."/>
            <person name="Walker B."/>
            <person name="Young S.K."/>
            <person name="Zeng Q."/>
            <person name="Gargeya S."/>
            <person name="Fitzgerald M."/>
            <person name="Haas B."/>
            <person name="Abouelleil A."/>
            <person name="Alvarado L."/>
            <person name="Arachchi H.M."/>
            <person name="Berlin A.M."/>
            <person name="Chapman S.B."/>
            <person name="Dewar J."/>
            <person name="Goldberg J."/>
            <person name="Griggs A."/>
            <person name="Gujja S."/>
            <person name="Hansen M."/>
            <person name="Howarth C."/>
            <person name="Imamovic A."/>
            <person name="Larimer J."/>
            <person name="McCowan C."/>
            <person name="Murphy C."/>
            <person name="Neiman D."/>
            <person name="Pearson M."/>
            <person name="Priest M."/>
            <person name="Roberts A."/>
            <person name="Saif S."/>
            <person name="Shea T."/>
            <person name="Sisk P."/>
            <person name="Sykes S."/>
            <person name="Wortman J."/>
            <person name="Nusbaum C."/>
            <person name="Birren B."/>
        </authorList>
    </citation>
    <scope>NUCLEOTIDE SEQUENCE [LARGE SCALE GENOMIC DNA]</scope>
    <source>
        <strain evidence="2">Tanzania (2000708)</strain>
    </source>
</reference>
<dbReference type="Proteomes" id="UP000030708">
    <property type="component" value="Unassembled WGS sequence"/>
</dbReference>
<sequence>MIKIIIGVIGYYILYSSYHIYENIKSPIFNDGNVIKNNEGDKNEQLVIPKEGKKRNSINEEEEEYINKPFKNVLKKDDIIDYHLYFSCEEDIDINKHMQDKYLEKDERFISVYKILNGKYSWNNNVDLLDEKRKKNSFFFFFEKVWFKNGCDNKEEGKDNNTR</sequence>
<gene>
    <name evidence="1" type="ORF">PFTANZ_03430</name>
</gene>
<reference evidence="1 2" key="1">
    <citation type="submission" date="2013-02" db="EMBL/GenBank/DDBJ databases">
        <title>The Genome Annotation of Plasmodium falciparum Tanzania (2000708).</title>
        <authorList>
            <consortium name="The Broad Institute Genome Sequencing Platform"/>
            <consortium name="The Broad Institute Genome Sequencing Center for Infectious Disease"/>
            <person name="Neafsey D."/>
            <person name="Hoffman S."/>
            <person name="Volkman S."/>
            <person name="Rosenthal P."/>
            <person name="Walker B."/>
            <person name="Young S.K."/>
            <person name="Zeng Q."/>
            <person name="Gargeya S."/>
            <person name="Fitzgerald M."/>
            <person name="Haas B."/>
            <person name="Abouelleil A."/>
            <person name="Allen A.W."/>
            <person name="Alvarado L."/>
            <person name="Arachchi H.M."/>
            <person name="Berlin A.M."/>
            <person name="Chapman S.B."/>
            <person name="Gainer-Dewar J."/>
            <person name="Goldberg J."/>
            <person name="Griggs A."/>
            <person name="Gujja S."/>
            <person name="Hansen M."/>
            <person name="Howarth C."/>
            <person name="Imamovic A."/>
            <person name="Ireland A."/>
            <person name="Larimer J."/>
            <person name="McCowan C."/>
            <person name="Murphy C."/>
            <person name="Pearson M."/>
            <person name="Poon T.W."/>
            <person name="Priest M."/>
            <person name="Roberts A."/>
            <person name="Saif S."/>
            <person name="Shea T."/>
            <person name="Sisk P."/>
            <person name="Sykes S."/>
            <person name="Wortman J."/>
            <person name="Nusbaum C."/>
            <person name="Birren B."/>
        </authorList>
    </citation>
    <scope>NUCLEOTIDE SEQUENCE [LARGE SCALE GENOMIC DNA]</scope>
    <source>
        <strain evidence="2">Tanzania (2000708)</strain>
    </source>
</reference>